<organism evidence="2 3">
    <name type="scientific">Periconia macrospinosa</name>
    <dbReference type="NCBI Taxonomy" id="97972"/>
    <lineage>
        <taxon>Eukaryota</taxon>
        <taxon>Fungi</taxon>
        <taxon>Dikarya</taxon>
        <taxon>Ascomycota</taxon>
        <taxon>Pezizomycotina</taxon>
        <taxon>Dothideomycetes</taxon>
        <taxon>Pleosporomycetidae</taxon>
        <taxon>Pleosporales</taxon>
        <taxon>Massarineae</taxon>
        <taxon>Periconiaceae</taxon>
        <taxon>Periconia</taxon>
    </lineage>
</organism>
<keyword evidence="1" id="KW-0812">Transmembrane</keyword>
<evidence type="ECO:0000313" key="3">
    <source>
        <dbReference type="Proteomes" id="UP000244855"/>
    </source>
</evidence>
<gene>
    <name evidence="2" type="ORF">DM02DRAFT_300452</name>
</gene>
<evidence type="ECO:0000313" key="2">
    <source>
        <dbReference type="EMBL" id="PVH92087.1"/>
    </source>
</evidence>
<keyword evidence="1" id="KW-0472">Membrane</keyword>
<proteinExistence type="predicted"/>
<dbReference type="EMBL" id="KZ805725">
    <property type="protein sequence ID" value="PVH92087.1"/>
    <property type="molecule type" value="Genomic_DNA"/>
</dbReference>
<dbReference type="AlphaFoldDB" id="A0A2V1D216"/>
<dbReference type="Proteomes" id="UP000244855">
    <property type="component" value="Unassembled WGS sequence"/>
</dbReference>
<keyword evidence="3" id="KW-1185">Reference proteome</keyword>
<name>A0A2V1D216_9PLEO</name>
<feature type="transmembrane region" description="Helical" evidence="1">
    <location>
        <begin position="26"/>
        <end position="45"/>
    </location>
</feature>
<evidence type="ECO:0000256" key="1">
    <source>
        <dbReference type="SAM" id="Phobius"/>
    </source>
</evidence>
<sequence length="51" mass="5717">MSAPSQNTQTEQTEHTISILSHTHSLHLTLVSCILLSFSLFVSLIRPVRQL</sequence>
<keyword evidence="1" id="KW-1133">Transmembrane helix</keyword>
<accession>A0A2V1D216</accession>
<reference evidence="2 3" key="1">
    <citation type="journal article" date="2018" name="Sci. Rep.">
        <title>Comparative genomics provides insights into the lifestyle and reveals functional heterogeneity of dark septate endophytic fungi.</title>
        <authorList>
            <person name="Knapp D.G."/>
            <person name="Nemeth J.B."/>
            <person name="Barry K."/>
            <person name="Hainaut M."/>
            <person name="Henrissat B."/>
            <person name="Johnson J."/>
            <person name="Kuo A."/>
            <person name="Lim J.H.P."/>
            <person name="Lipzen A."/>
            <person name="Nolan M."/>
            <person name="Ohm R.A."/>
            <person name="Tamas L."/>
            <person name="Grigoriev I.V."/>
            <person name="Spatafora J.W."/>
            <person name="Nagy L.G."/>
            <person name="Kovacs G.M."/>
        </authorList>
    </citation>
    <scope>NUCLEOTIDE SEQUENCE [LARGE SCALE GENOMIC DNA]</scope>
    <source>
        <strain evidence="2 3">DSE2036</strain>
    </source>
</reference>
<protein>
    <submittedName>
        <fullName evidence="2">Uncharacterized protein</fullName>
    </submittedName>
</protein>